<dbReference type="RefSeq" id="WP_149092771.1">
    <property type="nucleotide sequence ID" value="NZ_VKKY01000003.1"/>
</dbReference>
<dbReference type="EMBL" id="VKKY01000003">
    <property type="protein sequence ID" value="KAA3436832.1"/>
    <property type="molecule type" value="Genomic_DNA"/>
</dbReference>
<evidence type="ECO:0000313" key="1">
    <source>
        <dbReference type="EMBL" id="KAA3436832.1"/>
    </source>
</evidence>
<evidence type="ECO:0000313" key="2">
    <source>
        <dbReference type="Proteomes" id="UP000324133"/>
    </source>
</evidence>
<comment type="caution">
    <text evidence="1">The sequence shown here is derived from an EMBL/GenBank/DDBJ whole genome shotgun (WGS) entry which is preliminary data.</text>
</comment>
<gene>
    <name evidence="1" type="ORF">FOA19_20880</name>
</gene>
<dbReference type="OrthoDB" id="676831at2"/>
<proteinExistence type="predicted"/>
<sequence>MEQEKFTELVISKFQTILPGFIDALRLNDDKSADLECQSKSGKLKLILTTFGNEITLGFAAQTGKLEWHIHMNMYGAETPGQELEIALELVTEIIKDKRRIVYSSELGYFLTEDVDDLDDFIYDGEKLELVYWSEL</sequence>
<organism evidence="1 2">
    <name type="scientific">Rufibacter hautae</name>
    <dbReference type="NCBI Taxonomy" id="2595005"/>
    <lineage>
        <taxon>Bacteria</taxon>
        <taxon>Pseudomonadati</taxon>
        <taxon>Bacteroidota</taxon>
        <taxon>Cytophagia</taxon>
        <taxon>Cytophagales</taxon>
        <taxon>Hymenobacteraceae</taxon>
        <taxon>Rufibacter</taxon>
    </lineage>
</organism>
<reference evidence="1 2" key="1">
    <citation type="submission" date="2019-07" db="EMBL/GenBank/DDBJ databases">
        <title>Rufibacter sp. nov., isolated from lake sediment.</title>
        <authorList>
            <person name="Qu J.-H."/>
        </authorList>
    </citation>
    <scope>NUCLEOTIDE SEQUENCE [LARGE SCALE GENOMIC DNA]</scope>
    <source>
        <strain evidence="1 2">NBS58-1</strain>
    </source>
</reference>
<accession>A0A5B6TL63</accession>
<dbReference type="AlphaFoldDB" id="A0A5B6TL63"/>
<dbReference type="Proteomes" id="UP000324133">
    <property type="component" value="Unassembled WGS sequence"/>
</dbReference>
<protein>
    <submittedName>
        <fullName evidence="1">Uncharacterized protein</fullName>
    </submittedName>
</protein>
<name>A0A5B6TL63_9BACT</name>
<keyword evidence="2" id="KW-1185">Reference proteome</keyword>